<evidence type="ECO:0008006" key="3">
    <source>
        <dbReference type="Google" id="ProtNLM"/>
    </source>
</evidence>
<dbReference type="EMBL" id="BAABHO010000009">
    <property type="protein sequence ID" value="GAA4783418.1"/>
    <property type="molecule type" value="Genomic_DNA"/>
</dbReference>
<protein>
    <recommendedName>
        <fullName evidence="3">ANTAR domain-containing protein</fullName>
    </recommendedName>
</protein>
<evidence type="ECO:0000313" key="2">
    <source>
        <dbReference type="Proteomes" id="UP001500928"/>
    </source>
</evidence>
<gene>
    <name evidence="1" type="ORF">GCM10023200_16070</name>
</gene>
<dbReference type="Proteomes" id="UP001500928">
    <property type="component" value="Unassembled WGS sequence"/>
</dbReference>
<sequence>MDTVPERRPTEACDLVAHVVVLSRRDAPRVTRLAALDQARTSLRREPNRDVRSTLTWVLSAVETGERADACVDAALRVALRDSRRPPAAGAR</sequence>
<evidence type="ECO:0000313" key="1">
    <source>
        <dbReference type="EMBL" id="GAA4783418.1"/>
    </source>
</evidence>
<organism evidence="1 2">
    <name type="scientific">Actinomycetospora chlora</name>
    <dbReference type="NCBI Taxonomy" id="663608"/>
    <lineage>
        <taxon>Bacteria</taxon>
        <taxon>Bacillati</taxon>
        <taxon>Actinomycetota</taxon>
        <taxon>Actinomycetes</taxon>
        <taxon>Pseudonocardiales</taxon>
        <taxon>Pseudonocardiaceae</taxon>
        <taxon>Actinomycetospora</taxon>
    </lineage>
</organism>
<name>A0ABP9AN81_9PSEU</name>
<dbReference type="RefSeq" id="WP_345412766.1">
    <property type="nucleotide sequence ID" value="NZ_BAABHO010000009.1"/>
</dbReference>
<proteinExistence type="predicted"/>
<comment type="caution">
    <text evidence="1">The sequence shown here is derived from an EMBL/GenBank/DDBJ whole genome shotgun (WGS) entry which is preliminary data.</text>
</comment>
<accession>A0ABP9AN81</accession>
<reference evidence="2" key="1">
    <citation type="journal article" date="2019" name="Int. J. Syst. Evol. Microbiol.">
        <title>The Global Catalogue of Microorganisms (GCM) 10K type strain sequencing project: providing services to taxonomists for standard genome sequencing and annotation.</title>
        <authorList>
            <consortium name="The Broad Institute Genomics Platform"/>
            <consortium name="The Broad Institute Genome Sequencing Center for Infectious Disease"/>
            <person name="Wu L."/>
            <person name="Ma J."/>
        </authorList>
    </citation>
    <scope>NUCLEOTIDE SEQUENCE [LARGE SCALE GENOMIC DNA]</scope>
    <source>
        <strain evidence="2">JCM 17979</strain>
    </source>
</reference>
<keyword evidence="2" id="KW-1185">Reference proteome</keyword>